<dbReference type="Proteomes" id="UP000887565">
    <property type="component" value="Unplaced"/>
</dbReference>
<evidence type="ECO:0000256" key="1">
    <source>
        <dbReference type="SAM" id="SignalP"/>
    </source>
</evidence>
<accession>A0A915I244</accession>
<keyword evidence="1" id="KW-0732">Signal</keyword>
<name>A0A915I244_ROMCU</name>
<keyword evidence="2" id="KW-1185">Reference proteome</keyword>
<feature type="signal peptide" evidence="1">
    <location>
        <begin position="1"/>
        <end position="17"/>
    </location>
</feature>
<feature type="chain" id="PRO_5037618067" evidence="1">
    <location>
        <begin position="18"/>
        <end position="157"/>
    </location>
</feature>
<organism evidence="2 3">
    <name type="scientific">Romanomermis culicivorax</name>
    <name type="common">Nematode worm</name>
    <dbReference type="NCBI Taxonomy" id="13658"/>
    <lineage>
        <taxon>Eukaryota</taxon>
        <taxon>Metazoa</taxon>
        <taxon>Ecdysozoa</taxon>
        <taxon>Nematoda</taxon>
        <taxon>Enoplea</taxon>
        <taxon>Dorylaimia</taxon>
        <taxon>Mermithida</taxon>
        <taxon>Mermithoidea</taxon>
        <taxon>Mermithidae</taxon>
        <taxon>Romanomermis</taxon>
    </lineage>
</organism>
<protein>
    <submittedName>
        <fullName evidence="3">Uncharacterized protein</fullName>
    </submittedName>
</protein>
<reference evidence="3" key="1">
    <citation type="submission" date="2022-11" db="UniProtKB">
        <authorList>
            <consortium name="WormBaseParasite"/>
        </authorList>
    </citation>
    <scope>IDENTIFICATION</scope>
</reference>
<sequence>MSIKCLIFAAFFACTYQQVKFLTDLATTNDDKVEQPEKLYSCQVCKNLGKHCSGKKLDDCEYCSKVIGQLEDENDLPDWARSYVSQNSTINVSHFVNKTVVFRMCMNSAILGLFGMEPKVGCRSFSVFGFTGRGCLCRGDCLYPLNLIKNTVQEKTK</sequence>
<evidence type="ECO:0000313" key="2">
    <source>
        <dbReference type="Proteomes" id="UP000887565"/>
    </source>
</evidence>
<evidence type="ECO:0000313" key="3">
    <source>
        <dbReference type="WBParaSite" id="nRc.2.0.1.t08202-RA"/>
    </source>
</evidence>
<dbReference type="WBParaSite" id="nRc.2.0.1.t08202-RA">
    <property type="protein sequence ID" value="nRc.2.0.1.t08202-RA"/>
    <property type="gene ID" value="nRc.2.0.1.g08202"/>
</dbReference>
<proteinExistence type="predicted"/>
<dbReference type="AlphaFoldDB" id="A0A915I244"/>